<feature type="transmembrane region" description="Helical" evidence="5">
    <location>
        <begin position="137"/>
        <end position="155"/>
    </location>
</feature>
<dbReference type="EMBL" id="MIYU01000007">
    <property type="protein sequence ID" value="OIR18542.1"/>
    <property type="molecule type" value="Genomic_DNA"/>
</dbReference>
<dbReference type="InterPro" id="IPR038978">
    <property type="entry name" value="MJ0935"/>
</dbReference>
<dbReference type="Pfam" id="PF01956">
    <property type="entry name" value="EMC3_TMCO1"/>
    <property type="match status" value="1"/>
</dbReference>
<name>A0A1J5U2K5_9ARCH</name>
<feature type="transmembrane region" description="Helical" evidence="5">
    <location>
        <begin position="177"/>
        <end position="195"/>
    </location>
</feature>
<feature type="transmembrane region" description="Helical" evidence="5">
    <location>
        <begin position="57"/>
        <end position="76"/>
    </location>
</feature>
<evidence type="ECO:0008006" key="8">
    <source>
        <dbReference type="Google" id="ProtNLM"/>
    </source>
</evidence>
<dbReference type="InterPro" id="IPR002809">
    <property type="entry name" value="EMC3/TMCO1"/>
</dbReference>
<evidence type="ECO:0000256" key="1">
    <source>
        <dbReference type="ARBA" id="ARBA00004141"/>
    </source>
</evidence>
<evidence type="ECO:0000256" key="2">
    <source>
        <dbReference type="ARBA" id="ARBA00022692"/>
    </source>
</evidence>
<comment type="subcellular location">
    <subcellularLocation>
        <location evidence="1">Membrane</location>
        <topology evidence="1">Multi-pass membrane protein</topology>
    </subcellularLocation>
</comment>
<feature type="transmembrane region" description="Helical" evidence="5">
    <location>
        <begin position="12"/>
        <end position="31"/>
    </location>
</feature>
<dbReference type="GO" id="GO:0016020">
    <property type="term" value="C:membrane"/>
    <property type="evidence" value="ECO:0007669"/>
    <property type="project" value="UniProtKB-SubCell"/>
</dbReference>
<evidence type="ECO:0000313" key="6">
    <source>
        <dbReference type="EMBL" id="OIR18542.1"/>
    </source>
</evidence>
<organism evidence="6 7">
    <name type="scientific">Marine Group III euryarchaeote CG-Bathy1</name>
    <dbReference type="NCBI Taxonomy" id="1889001"/>
    <lineage>
        <taxon>Archaea</taxon>
        <taxon>Methanobacteriati</taxon>
        <taxon>Thermoplasmatota</taxon>
        <taxon>Thermoplasmata</taxon>
        <taxon>Candidatus Thermoprofundales</taxon>
    </lineage>
</organism>
<comment type="caution">
    <text evidence="6">The sequence shown here is derived from an EMBL/GenBank/DDBJ whole genome shotgun (WGS) entry which is preliminary data.</text>
</comment>
<evidence type="ECO:0000256" key="3">
    <source>
        <dbReference type="ARBA" id="ARBA00022989"/>
    </source>
</evidence>
<dbReference type="SMART" id="SM01415">
    <property type="entry name" value="DUF106"/>
    <property type="match status" value="1"/>
</dbReference>
<dbReference type="AlphaFoldDB" id="A0A1J5U2K5"/>
<protein>
    <recommendedName>
        <fullName evidence="8">DUF106 domain-containing protein</fullName>
    </recommendedName>
</protein>
<dbReference type="PANTHER" id="PTHR42198:SF1">
    <property type="entry name" value="INTEGRAL MEMBRANE PROTEIN"/>
    <property type="match status" value="1"/>
</dbReference>
<gene>
    <name evidence="6" type="ORF">BEU04_04555</name>
</gene>
<evidence type="ECO:0000256" key="5">
    <source>
        <dbReference type="SAM" id="Phobius"/>
    </source>
</evidence>
<reference evidence="6 7" key="1">
    <citation type="submission" date="2016-08" db="EMBL/GenBank/DDBJ databases">
        <title>New Insights into Marine Group III Euryarchaeota, from dark to light.</title>
        <authorList>
            <person name="Haro-Moreno J.M."/>
            <person name="Rodriguez-Valera F."/>
            <person name="Lopez-Garcia P."/>
            <person name="Moreira D."/>
            <person name="Martin-Cuadrado A.B."/>
        </authorList>
    </citation>
    <scope>NUCLEOTIDE SEQUENCE [LARGE SCALE GENOMIC DNA]</scope>
    <source>
        <strain evidence="6">CG-Bathy1</strain>
    </source>
</reference>
<dbReference type="Proteomes" id="UP000183815">
    <property type="component" value="Unassembled WGS sequence"/>
</dbReference>
<evidence type="ECO:0000256" key="4">
    <source>
        <dbReference type="ARBA" id="ARBA00023136"/>
    </source>
</evidence>
<keyword evidence="2 5" id="KW-0812">Transmembrane</keyword>
<proteinExistence type="predicted"/>
<keyword evidence="3 5" id="KW-1133">Transmembrane helix</keyword>
<keyword evidence="4 5" id="KW-0472">Membrane</keyword>
<sequence>MSEKGSSTEEVQPPAMGGMLITMLFMIYIMINPSMREGMGNIAGSILEPYIGFNGDYPILTIFAAGLIMICSNTIVRHFLIDWNLAAEIQAKMAEYNKALREARSSNQEGRLRKLMQMQPKVMSMQGEMMSNQMRPMGFTMIVAIPIIMWMYQFIENLTLPELSLPWNPRWDLIEKWWFLPHWILIYSLLAIPFGQALQRGLKIMGNWNEIKKLSDESPSLDSELLE</sequence>
<evidence type="ECO:0000313" key="7">
    <source>
        <dbReference type="Proteomes" id="UP000183815"/>
    </source>
</evidence>
<accession>A0A1J5U2K5</accession>
<dbReference type="PANTHER" id="PTHR42198">
    <property type="entry name" value="INTEGRAL MEMBRANE PROTEIN"/>
    <property type="match status" value="1"/>
</dbReference>